<dbReference type="Proteomes" id="UP001558652">
    <property type="component" value="Unassembled WGS sequence"/>
</dbReference>
<dbReference type="EMBL" id="JBFDAA010000003">
    <property type="protein sequence ID" value="KAL1139000.1"/>
    <property type="molecule type" value="Genomic_DNA"/>
</dbReference>
<name>A0ABD0YT10_9HEMI</name>
<evidence type="ECO:0000256" key="1">
    <source>
        <dbReference type="ARBA" id="ARBA00008164"/>
    </source>
</evidence>
<dbReference type="Gene3D" id="3.30.479.30">
    <property type="entry name" value="Band 7 domain"/>
    <property type="match status" value="1"/>
</dbReference>
<evidence type="ECO:0000313" key="3">
    <source>
        <dbReference type="EMBL" id="KAL1139000.1"/>
    </source>
</evidence>
<keyword evidence="4" id="KW-1185">Reference proteome</keyword>
<dbReference type="AlphaFoldDB" id="A0ABD0YT10"/>
<dbReference type="PRINTS" id="PR00721">
    <property type="entry name" value="STOMATIN"/>
</dbReference>
<dbReference type="SMART" id="SM00244">
    <property type="entry name" value="PHB"/>
    <property type="match status" value="1"/>
</dbReference>
<dbReference type="InterPro" id="IPR043202">
    <property type="entry name" value="Band-7_stomatin-like"/>
</dbReference>
<reference evidence="3 4" key="1">
    <citation type="submission" date="2024-07" db="EMBL/GenBank/DDBJ databases">
        <title>Chromosome-level genome assembly of the water stick insect Ranatra chinensis (Heteroptera: Nepidae).</title>
        <authorList>
            <person name="Liu X."/>
        </authorList>
    </citation>
    <scope>NUCLEOTIDE SEQUENCE [LARGE SCALE GENOMIC DNA]</scope>
    <source>
        <strain evidence="3">Cailab_2021Rc</strain>
        <tissue evidence="3">Muscle</tissue>
    </source>
</reference>
<evidence type="ECO:0000313" key="4">
    <source>
        <dbReference type="Proteomes" id="UP001558652"/>
    </source>
</evidence>
<dbReference type="Pfam" id="PF01145">
    <property type="entry name" value="Band_7"/>
    <property type="match status" value="1"/>
</dbReference>
<accession>A0ABD0YT10</accession>
<proteinExistence type="inferred from homology"/>
<dbReference type="GO" id="GO:0009898">
    <property type="term" value="C:cytoplasmic side of plasma membrane"/>
    <property type="evidence" value="ECO:0007669"/>
    <property type="project" value="UniProtKB-ARBA"/>
</dbReference>
<gene>
    <name evidence="3" type="ORF">AAG570_009061</name>
</gene>
<sequence length="215" mass="23608">MGRLESKRPLAAGILLILPCTDFFIKVDMRIETFDVPSQEVLTIDSVTVHVDAVVYYRVHEPLKAVINVLNYRSATILLAATLLRNMIGTKNLTSLLSEREHLASSLQAALEAATDNWGITVERVEIKDVRLPLQMQRAMAAEAEASREAKAKVIAAQGELDASRALKEAAEVMVQAKGALQLRYLQTLCTIAAEKNSTIVFPLPIDLLTGHMNS</sequence>
<organism evidence="3 4">
    <name type="scientific">Ranatra chinensis</name>
    <dbReference type="NCBI Taxonomy" id="642074"/>
    <lineage>
        <taxon>Eukaryota</taxon>
        <taxon>Metazoa</taxon>
        <taxon>Ecdysozoa</taxon>
        <taxon>Arthropoda</taxon>
        <taxon>Hexapoda</taxon>
        <taxon>Insecta</taxon>
        <taxon>Pterygota</taxon>
        <taxon>Neoptera</taxon>
        <taxon>Paraneoptera</taxon>
        <taxon>Hemiptera</taxon>
        <taxon>Heteroptera</taxon>
        <taxon>Panheteroptera</taxon>
        <taxon>Nepomorpha</taxon>
        <taxon>Nepidae</taxon>
        <taxon>Ranatrinae</taxon>
        <taxon>Ranatra</taxon>
    </lineage>
</organism>
<dbReference type="PANTHER" id="PTHR10264">
    <property type="entry name" value="BAND 7 PROTEIN-RELATED"/>
    <property type="match status" value="1"/>
</dbReference>
<feature type="domain" description="Band 7" evidence="2">
    <location>
        <begin position="1"/>
        <end position="144"/>
    </location>
</feature>
<dbReference type="Gene3D" id="6.10.250.2090">
    <property type="match status" value="1"/>
</dbReference>
<dbReference type="PANTHER" id="PTHR10264:SF19">
    <property type="entry name" value="AT06885P-RELATED"/>
    <property type="match status" value="1"/>
</dbReference>
<dbReference type="InterPro" id="IPR036013">
    <property type="entry name" value="Band_7/SPFH_dom_sf"/>
</dbReference>
<comment type="similarity">
    <text evidence="1">Belongs to the band 7/mec-2 family.</text>
</comment>
<comment type="caution">
    <text evidence="3">The sequence shown here is derived from an EMBL/GenBank/DDBJ whole genome shotgun (WGS) entry which is preliminary data.</text>
</comment>
<dbReference type="InterPro" id="IPR001107">
    <property type="entry name" value="Band_7"/>
</dbReference>
<dbReference type="InterPro" id="IPR001972">
    <property type="entry name" value="Stomatin_HflK_fam"/>
</dbReference>
<evidence type="ECO:0000259" key="2">
    <source>
        <dbReference type="SMART" id="SM00244"/>
    </source>
</evidence>
<dbReference type="SUPFAM" id="SSF117892">
    <property type="entry name" value="Band 7/SPFH domain"/>
    <property type="match status" value="1"/>
</dbReference>
<protein>
    <recommendedName>
        <fullName evidence="2">Band 7 domain-containing protein</fullName>
    </recommendedName>
</protein>
<dbReference type="FunFam" id="3.30.479.30:FF:000004">
    <property type="entry name" value="Putative membrane protease family, stomatin"/>
    <property type="match status" value="1"/>
</dbReference>